<keyword evidence="4" id="KW-1185">Reference proteome</keyword>
<dbReference type="PATRIC" id="fig|1263867.3.peg.3388"/>
<proteinExistence type="predicted"/>
<evidence type="ECO:0000313" key="4">
    <source>
        <dbReference type="Proteomes" id="UP000011529"/>
    </source>
</evidence>
<evidence type="ECO:0000256" key="1">
    <source>
        <dbReference type="SAM" id="MobiDB-lite"/>
    </source>
</evidence>
<accession>M2ATV7</accession>
<organism evidence="3 4">
    <name type="scientific">Rhodopirellula europaea 6C</name>
    <dbReference type="NCBI Taxonomy" id="1263867"/>
    <lineage>
        <taxon>Bacteria</taxon>
        <taxon>Pseudomonadati</taxon>
        <taxon>Planctomycetota</taxon>
        <taxon>Planctomycetia</taxon>
        <taxon>Pirellulales</taxon>
        <taxon>Pirellulaceae</taxon>
        <taxon>Rhodopirellula</taxon>
    </lineage>
</organism>
<keyword evidence="2" id="KW-0472">Membrane</keyword>
<comment type="caution">
    <text evidence="3">The sequence shown here is derived from an EMBL/GenBank/DDBJ whole genome shotgun (WGS) entry which is preliminary data.</text>
</comment>
<dbReference type="Proteomes" id="UP000011529">
    <property type="component" value="Unassembled WGS sequence"/>
</dbReference>
<protein>
    <submittedName>
        <fullName evidence="3">Membrane protein</fullName>
    </submittedName>
</protein>
<evidence type="ECO:0000256" key="2">
    <source>
        <dbReference type="SAM" id="Phobius"/>
    </source>
</evidence>
<name>M2ATV7_9BACT</name>
<keyword evidence="2" id="KW-0812">Transmembrane</keyword>
<sequence length="184" mass="20316">MASHERVAFIQSIAQLRVQSCISLTHPAFTDIHQAMPLQENDFDAVSLKPVTSRPNNSDAKPAIDSQPPTPNARNLYNESAGIYPLQREYPTLRATQRIFRILAYATVALVIPGLLIRFLWIVWSTQNGILNEVGQFSLYAVASLFGMVALVGTLLTASEGIELAIDVQDNTLRIANQSGRRKP</sequence>
<dbReference type="AlphaFoldDB" id="M2ATV7"/>
<feature type="transmembrane region" description="Helical" evidence="2">
    <location>
        <begin position="137"/>
        <end position="156"/>
    </location>
</feature>
<feature type="transmembrane region" description="Helical" evidence="2">
    <location>
        <begin position="102"/>
        <end position="125"/>
    </location>
</feature>
<evidence type="ECO:0000313" key="3">
    <source>
        <dbReference type="EMBL" id="EMB16147.1"/>
    </source>
</evidence>
<reference evidence="3" key="1">
    <citation type="submission" date="2012-11" db="EMBL/GenBank/DDBJ databases">
        <title>Permanent draft genomes of Rhodopirellula europaea strain SH398 and 6C.</title>
        <authorList>
            <person name="Richter M."/>
            <person name="Richter-Heitmann T."/>
            <person name="Frank C."/>
            <person name="Harder J."/>
            <person name="Glockner F.O."/>
        </authorList>
    </citation>
    <scope>NUCLEOTIDE SEQUENCE</scope>
    <source>
        <strain evidence="3">6C</strain>
    </source>
</reference>
<feature type="region of interest" description="Disordered" evidence="1">
    <location>
        <begin position="49"/>
        <end position="72"/>
    </location>
</feature>
<reference evidence="3" key="2">
    <citation type="journal article" date="2013" name="Mar. Genomics">
        <title>Expression of sulfatases in Rhodopirellula baltica and the diversity of sulfatases in the genus Rhodopirellula.</title>
        <authorList>
            <person name="Wegner C.E."/>
            <person name="Richter-Heitmann T."/>
            <person name="Klindworth A."/>
            <person name="Klockow C."/>
            <person name="Richter M."/>
            <person name="Achstetter T."/>
            <person name="Glockner F.O."/>
            <person name="Harder J."/>
        </authorList>
    </citation>
    <scope>NUCLEOTIDE SEQUENCE [LARGE SCALE GENOMIC DNA]</scope>
    <source>
        <strain evidence="3">6C</strain>
    </source>
</reference>
<dbReference type="EMBL" id="ANMO01000133">
    <property type="protein sequence ID" value="EMB16147.1"/>
    <property type="molecule type" value="Genomic_DNA"/>
</dbReference>
<gene>
    <name evidence="3" type="ORF">RE6C_03171</name>
</gene>
<keyword evidence="2" id="KW-1133">Transmembrane helix</keyword>